<accession>A0A8H3R4S9</accession>
<organism evidence="1 2">
    <name type="scientific">Rhizophagus clarus</name>
    <dbReference type="NCBI Taxonomy" id="94130"/>
    <lineage>
        <taxon>Eukaryota</taxon>
        <taxon>Fungi</taxon>
        <taxon>Fungi incertae sedis</taxon>
        <taxon>Mucoromycota</taxon>
        <taxon>Glomeromycotina</taxon>
        <taxon>Glomeromycetes</taxon>
        <taxon>Glomerales</taxon>
        <taxon>Glomeraceae</taxon>
        <taxon>Rhizophagus</taxon>
    </lineage>
</organism>
<evidence type="ECO:0000313" key="2">
    <source>
        <dbReference type="Proteomes" id="UP000615446"/>
    </source>
</evidence>
<dbReference type="AlphaFoldDB" id="A0A8H3R4S9"/>
<comment type="caution">
    <text evidence="1">The sequence shown here is derived from an EMBL/GenBank/DDBJ whole genome shotgun (WGS) entry which is preliminary data.</text>
</comment>
<gene>
    <name evidence="1" type="ORF">RCL2_003036300</name>
</gene>
<evidence type="ECO:0000313" key="1">
    <source>
        <dbReference type="EMBL" id="GET04061.1"/>
    </source>
</evidence>
<sequence>MTNFQNSRDFNIENRDMRTAYTYNYLPNGKIPPVPHEINTPAVAPNINGPILPHQTNYLGNLSGNNPRNFSGAGDNPSHAMNSYHGQESSVMHNHHFSSQQQQQRQAYEVFRFPGYKVELVFTSTIIQQFARSMNTFFRMDNPSHATDNYQDRESSTMHNYHIPPQQQQQIRAYEILRFPGCKVELVFTPTINQQFTQSMNTLQFGLDEIPGGNPQSFSMLDNNYDQQPSVIIDMPNYNPSQQQQQPVFFGYETPGDNPQNDCTSMNNYYHTL</sequence>
<dbReference type="Proteomes" id="UP000615446">
    <property type="component" value="Unassembled WGS sequence"/>
</dbReference>
<reference evidence="1" key="1">
    <citation type="submission" date="2019-10" db="EMBL/GenBank/DDBJ databases">
        <title>Conservation and host-specific expression of non-tandemly repeated heterogenous ribosome RNA gene in arbuscular mycorrhizal fungi.</title>
        <authorList>
            <person name="Maeda T."/>
            <person name="Kobayashi Y."/>
            <person name="Nakagawa T."/>
            <person name="Ezawa T."/>
            <person name="Yamaguchi K."/>
            <person name="Bino T."/>
            <person name="Nishimoto Y."/>
            <person name="Shigenobu S."/>
            <person name="Kawaguchi M."/>
        </authorList>
    </citation>
    <scope>NUCLEOTIDE SEQUENCE</scope>
    <source>
        <strain evidence="1">HR1</strain>
    </source>
</reference>
<dbReference type="EMBL" id="BLAL01000338">
    <property type="protein sequence ID" value="GET04061.1"/>
    <property type="molecule type" value="Genomic_DNA"/>
</dbReference>
<protein>
    <submittedName>
        <fullName evidence="1">Uncharacterized protein</fullName>
    </submittedName>
</protein>
<proteinExistence type="predicted"/>
<name>A0A8H3R4S9_9GLOM</name>
<dbReference type="OrthoDB" id="2335576at2759"/>